<feature type="domain" description="Cyclic nucleotide-binding" evidence="1">
    <location>
        <begin position="33"/>
        <end position="135"/>
    </location>
</feature>
<dbReference type="Proteomes" id="UP000186513">
    <property type="component" value="Unassembled WGS sequence"/>
</dbReference>
<dbReference type="PROSITE" id="PS50042">
    <property type="entry name" value="CNMP_BINDING_3"/>
    <property type="match status" value="1"/>
</dbReference>
<sequence length="170" mass="18917">MPLPDASLQSLKYAQLELARLPALRRQLEASEALSELDGDEIAYLLELLRGYRLGRGDVLFREGEPAAYMGMLLEGRLIVSKRNEDAAGKPLYRMAAGKVFGEMAMLDGEPRSATLSAAEDCSIAVLSRDAFERLCRERPVIGLKLLRRIARLLSQRLRRASGLLVDYLP</sequence>
<dbReference type="SMART" id="SM00100">
    <property type="entry name" value="cNMP"/>
    <property type="match status" value="1"/>
</dbReference>
<evidence type="ECO:0000313" key="3">
    <source>
        <dbReference type="Proteomes" id="UP000186513"/>
    </source>
</evidence>
<dbReference type="PROSITE" id="PS00889">
    <property type="entry name" value="CNMP_BINDING_2"/>
    <property type="match status" value="1"/>
</dbReference>
<protein>
    <submittedName>
        <fullName evidence="2">Cyclic nucleotide-binding domain-containing protein</fullName>
    </submittedName>
</protein>
<dbReference type="PANTHER" id="PTHR24567">
    <property type="entry name" value="CRP FAMILY TRANSCRIPTIONAL REGULATORY PROTEIN"/>
    <property type="match status" value="1"/>
</dbReference>
<reference evidence="2 3" key="1">
    <citation type="submission" date="2016-11" db="EMBL/GenBank/DDBJ databases">
        <authorList>
            <person name="Jaros S."/>
            <person name="Januszkiewicz K."/>
            <person name="Wedrychowicz H."/>
        </authorList>
    </citation>
    <scope>NUCLEOTIDE SEQUENCE [LARGE SCALE GENOMIC DNA]</scope>
    <source>
        <strain evidence="2 3">DSM 18899</strain>
    </source>
</reference>
<name>A0A1K2HRH7_9NEIS</name>
<dbReference type="InterPro" id="IPR018490">
    <property type="entry name" value="cNMP-bd_dom_sf"/>
</dbReference>
<dbReference type="GO" id="GO:0003700">
    <property type="term" value="F:DNA-binding transcription factor activity"/>
    <property type="evidence" value="ECO:0007669"/>
    <property type="project" value="TreeGrafter"/>
</dbReference>
<dbReference type="InterPro" id="IPR018488">
    <property type="entry name" value="cNMP-bd_CS"/>
</dbReference>
<dbReference type="GO" id="GO:0005829">
    <property type="term" value="C:cytosol"/>
    <property type="evidence" value="ECO:0007669"/>
    <property type="project" value="TreeGrafter"/>
</dbReference>
<organism evidence="2 3">
    <name type="scientific">Chitinimonas taiwanensis DSM 18899</name>
    <dbReference type="NCBI Taxonomy" id="1121279"/>
    <lineage>
        <taxon>Bacteria</taxon>
        <taxon>Pseudomonadati</taxon>
        <taxon>Pseudomonadota</taxon>
        <taxon>Betaproteobacteria</taxon>
        <taxon>Neisseriales</taxon>
        <taxon>Chitinibacteraceae</taxon>
        <taxon>Chitinimonas</taxon>
    </lineage>
</organism>
<evidence type="ECO:0000259" key="1">
    <source>
        <dbReference type="PROSITE" id="PS50042"/>
    </source>
</evidence>
<dbReference type="InterPro" id="IPR000595">
    <property type="entry name" value="cNMP-bd_dom"/>
</dbReference>
<dbReference type="InterPro" id="IPR050397">
    <property type="entry name" value="Env_Response_Regulators"/>
</dbReference>
<dbReference type="STRING" id="1121279.SAMN02745887_03590"/>
<dbReference type="CDD" id="cd00038">
    <property type="entry name" value="CAP_ED"/>
    <property type="match status" value="1"/>
</dbReference>
<dbReference type="Gene3D" id="2.60.120.10">
    <property type="entry name" value="Jelly Rolls"/>
    <property type="match status" value="1"/>
</dbReference>
<accession>A0A1K2HRH7</accession>
<dbReference type="RefSeq" id="WP_072430072.1">
    <property type="nucleotide sequence ID" value="NZ_FPKR01000017.1"/>
</dbReference>
<dbReference type="OrthoDB" id="6881322at2"/>
<keyword evidence="3" id="KW-1185">Reference proteome</keyword>
<dbReference type="SUPFAM" id="SSF51206">
    <property type="entry name" value="cAMP-binding domain-like"/>
    <property type="match status" value="1"/>
</dbReference>
<dbReference type="InterPro" id="IPR014710">
    <property type="entry name" value="RmlC-like_jellyroll"/>
</dbReference>
<proteinExistence type="predicted"/>
<dbReference type="PANTHER" id="PTHR24567:SF74">
    <property type="entry name" value="HTH-TYPE TRANSCRIPTIONAL REGULATOR ARCR"/>
    <property type="match status" value="1"/>
</dbReference>
<gene>
    <name evidence="2" type="ORF">SAMN02745887_03590</name>
</gene>
<dbReference type="Pfam" id="PF00027">
    <property type="entry name" value="cNMP_binding"/>
    <property type="match status" value="1"/>
</dbReference>
<dbReference type="AlphaFoldDB" id="A0A1K2HRH7"/>
<dbReference type="EMBL" id="FPKR01000017">
    <property type="protein sequence ID" value="SFZ79408.1"/>
    <property type="molecule type" value="Genomic_DNA"/>
</dbReference>
<evidence type="ECO:0000313" key="2">
    <source>
        <dbReference type="EMBL" id="SFZ79408.1"/>
    </source>
</evidence>